<name>A0A067PZE3_9AGAM</name>
<dbReference type="SUPFAM" id="SSF56112">
    <property type="entry name" value="Protein kinase-like (PK-like)"/>
    <property type="match status" value="1"/>
</dbReference>
<dbReference type="EMBL" id="KL197716">
    <property type="protein sequence ID" value="KDQ59255.1"/>
    <property type="molecule type" value="Genomic_DNA"/>
</dbReference>
<feature type="compositionally biased region" description="Polar residues" evidence="1">
    <location>
        <begin position="42"/>
        <end position="52"/>
    </location>
</feature>
<dbReference type="InParanoid" id="A0A067PZE3"/>
<feature type="region of interest" description="Disordered" evidence="1">
    <location>
        <begin position="25"/>
        <end position="73"/>
    </location>
</feature>
<dbReference type="InterPro" id="IPR011009">
    <property type="entry name" value="Kinase-like_dom_sf"/>
</dbReference>
<evidence type="ECO:0000259" key="2">
    <source>
        <dbReference type="PROSITE" id="PS50011"/>
    </source>
</evidence>
<dbReference type="SMART" id="SM00220">
    <property type="entry name" value="S_TKc"/>
    <property type="match status" value="1"/>
</dbReference>
<dbReference type="InterPro" id="IPR051681">
    <property type="entry name" value="Ser/Thr_Kinases-Pseudokinases"/>
</dbReference>
<accession>A0A067PZE3</accession>
<feature type="domain" description="Protein kinase" evidence="2">
    <location>
        <begin position="83"/>
        <end position="359"/>
    </location>
</feature>
<dbReference type="InterPro" id="IPR008271">
    <property type="entry name" value="Ser/Thr_kinase_AS"/>
</dbReference>
<dbReference type="GO" id="GO:0004674">
    <property type="term" value="F:protein serine/threonine kinase activity"/>
    <property type="evidence" value="ECO:0007669"/>
    <property type="project" value="TreeGrafter"/>
</dbReference>
<dbReference type="AlphaFoldDB" id="A0A067PZE3"/>
<reference evidence="4" key="1">
    <citation type="journal article" date="2014" name="Proc. Natl. Acad. Sci. U.S.A.">
        <title>Extensive sampling of basidiomycete genomes demonstrates inadequacy of the white-rot/brown-rot paradigm for wood decay fungi.</title>
        <authorList>
            <person name="Riley R."/>
            <person name="Salamov A.A."/>
            <person name="Brown D.W."/>
            <person name="Nagy L.G."/>
            <person name="Floudas D."/>
            <person name="Held B.W."/>
            <person name="Levasseur A."/>
            <person name="Lombard V."/>
            <person name="Morin E."/>
            <person name="Otillar R."/>
            <person name="Lindquist E.A."/>
            <person name="Sun H."/>
            <person name="LaButti K.M."/>
            <person name="Schmutz J."/>
            <person name="Jabbour D."/>
            <person name="Luo H."/>
            <person name="Baker S.E."/>
            <person name="Pisabarro A.G."/>
            <person name="Walton J.D."/>
            <person name="Blanchette R.A."/>
            <person name="Henrissat B."/>
            <person name="Martin F."/>
            <person name="Cullen D."/>
            <person name="Hibbett D.S."/>
            <person name="Grigoriev I.V."/>
        </authorList>
    </citation>
    <scope>NUCLEOTIDE SEQUENCE [LARGE SCALE GENOMIC DNA]</scope>
    <source>
        <strain evidence="4">MUCL 33604</strain>
    </source>
</reference>
<protein>
    <recommendedName>
        <fullName evidence="2">Protein kinase domain-containing protein</fullName>
    </recommendedName>
</protein>
<dbReference type="PROSITE" id="PS50011">
    <property type="entry name" value="PROTEIN_KINASE_DOM"/>
    <property type="match status" value="1"/>
</dbReference>
<dbReference type="Pfam" id="PF00069">
    <property type="entry name" value="Pkinase"/>
    <property type="match status" value="1"/>
</dbReference>
<dbReference type="STRING" id="933084.A0A067PZE3"/>
<dbReference type="Proteomes" id="UP000027265">
    <property type="component" value="Unassembled WGS sequence"/>
</dbReference>
<dbReference type="PROSITE" id="PS00108">
    <property type="entry name" value="PROTEIN_KINASE_ST"/>
    <property type="match status" value="1"/>
</dbReference>
<evidence type="ECO:0000313" key="3">
    <source>
        <dbReference type="EMBL" id="KDQ59255.1"/>
    </source>
</evidence>
<dbReference type="CDD" id="cd14014">
    <property type="entry name" value="STKc_PknB_like"/>
    <property type="match status" value="1"/>
</dbReference>
<dbReference type="PANTHER" id="PTHR44329">
    <property type="entry name" value="SERINE/THREONINE-PROTEIN KINASE TNNI3K-RELATED"/>
    <property type="match status" value="1"/>
</dbReference>
<organism evidence="3 4">
    <name type="scientific">Jaapia argillacea MUCL 33604</name>
    <dbReference type="NCBI Taxonomy" id="933084"/>
    <lineage>
        <taxon>Eukaryota</taxon>
        <taxon>Fungi</taxon>
        <taxon>Dikarya</taxon>
        <taxon>Basidiomycota</taxon>
        <taxon>Agaricomycotina</taxon>
        <taxon>Agaricomycetes</taxon>
        <taxon>Agaricomycetidae</taxon>
        <taxon>Jaapiales</taxon>
        <taxon>Jaapiaceae</taxon>
        <taxon>Jaapia</taxon>
    </lineage>
</organism>
<proteinExistence type="predicted"/>
<evidence type="ECO:0000313" key="4">
    <source>
        <dbReference type="Proteomes" id="UP000027265"/>
    </source>
</evidence>
<gene>
    <name evidence="3" type="ORF">JAAARDRAFT_33978</name>
</gene>
<dbReference type="HOGENOM" id="CLU_000288_7_18_1"/>
<evidence type="ECO:0000256" key="1">
    <source>
        <dbReference type="SAM" id="MobiDB-lite"/>
    </source>
</evidence>
<dbReference type="InterPro" id="IPR000719">
    <property type="entry name" value="Prot_kinase_dom"/>
</dbReference>
<dbReference type="OrthoDB" id="4062651at2759"/>
<keyword evidence="4" id="KW-1185">Reference proteome</keyword>
<dbReference type="Gene3D" id="1.10.510.10">
    <property type="entry name" value="Transferase(Phosphotransferase) domain 1"/>
    <property type="match status" value="1"/>
</dbReference>
<sequence length="359" mass="40249">MHPVQTLIHHPLGWGLRIGLREIPGGTARIRPKPPMRKDTRSAQLPSSTASVPSRAESAPSRTGSDSTGSPTSVMDLTVQITTINEYAYSSGGYSDIFEAEWVDKHGLKTKRLRVFADMEYDFERARKRLNREVFVWGRLDHPNIVKLFGITYHMNERPAMVMQWYSNGSAVEYLQSHPNESRRRLIWNMIEGLSYLHESNPPIVHGDLKGHNILISDDGHAVLSDFGLSRVVQDLGGSPSGNTTGSLAGSVRWAAPELLESGEDEDSLPRHTLATDIWAFACTAFELSSGKLPYWRRVNDCRVIHDIIEGTKPGKADDGSIPHVGKDIWQLLEFCWVWDPPKRPSIRDVVSELQCCSR</sequence>
<feature type="compositionally biased region" description="Polar residues" evidence="1">
    <location>
        <begin position="60"/>
        <end position="73"/>
    </location>
</feature>
<dbReference type="GO" id="GO:0005524">
    <property type="term" value="F:ATP binding"/>
    <property type="evidence" value="ECO:0007669"/>
    <property type="project" value="InterPro"/>
</dbReference>